<sequence>MYTKMVLNAVALLFFSQITADPLPTCSGSLFPSHVRITGDDLTPLDSRVVEHGEELILQCAAPNKSLVVQGSSYRYPYLNIACHGGQFLIMFINKPFKPITTFDCVDDRPQDGCAVNLLEHDFELREKLGVRKYYIQKSIEIMCKMDSRRRPFYVDAICDGPNWIVLLQKDGQTFNDFCLSVSSSCRLSQLPNILSYDGEENEQILGGDEIEVNCKVGTQKAIVKCDRMEFKMNSIVLTERMAANICSAE</sequence>
<protein>
    <submittedName>
        <fullName evidence="2">Uncharacterized protein</fullName>
    </submittedName>
</protein>
<evidence type="ECO:0000256" key="1">
    <source>
        <dbReference type="SAM" id="SignalP"/>
    </source>
</evidence>
<feature type="chain" id="PRO_5045885994" evidence="1">
    <location>
        <begin position="21"/>
        <end position="250"/>
    </location>
</feature>
<dbReference type="Proteomes" id="UP001439008">
    <property type="component" value="Unassembled WGS sequence"/>
</dbReference>
<keyword evidence="1" id="KW-0732">Signal</keyword>
<dbReference type="EMBL" id="JBDODL010001584">
    <property type="protein sequence ID" value="MES1921648.1"/>
    <property type="molecule type" value="Genomic_DNA"/>
</dbReference>
<evidence type="ECO:0000313" key="2">
    <source>
        <dbReference type="EMBL" id="MES1921648.1"/>
    </source>
</evidence>
<keyword evidence="3" id="KW-1185">Reference proteome</keyword>
<gene>
    <name evidence="2" type="ORF">MHBO_003177</name>
</gene>
<name>A0ABV2APQ7_9EUKA</name>
<reference evidence="2 3" key="1">
    <citation type="journal article" date="2024" name="BMC Biol.">
        <title>Comparative genomics of Ascetosporea gives new insight into the evolutionary basis for animal parasitism in Rhizaria.</title>
        <authorList>
            <person name="Hiltunen Thoren M."/>
            <person name="Onut-Brannstrom I."/>
            <person name="Alfjorden A."/>
            <person name="Peckova H."/>
            <person name="Swords F."/>
            <person name="Hooper C."/>
            <person name="Holzer A.S."/>
            <person name="Bass D."/>
            <person name="Burki F."/>
        </authorList>
    </citation>
    <scope>NUCLEOTIDE SEQUENCE [LARGE SCALE GENOMIC DNA]</scope>
    <source>
        <strain evidence="2">20-A016</strain>
    </source>
</reference>
<comment type="caution">
    <text evidence="2">The sequence shown here is derived from an EMBL/GenBank/DDBJ whole genome shotgun (WGS) entry which is preliminary data.</text>
</comment>
<accession>A0ABV2APQ7</accession>
<proteinExistence type="predicted"/>
<evidence type="ECO:0000313" key="3">
    <source>
        <dbReference type="Proteomes" id="UP001439008"/>
    </source>
</evidence>
<organism evidence="2 3">
    <name type="scientific">Bonamia ostreae</name>
    <dbReference type="NCBI Taxonomy" id="126728"/>
    <lineage>
        <taxon>Eukaryota</taxon>
        <taxon>Sar</taxon>
        <taxon>Rhizaria</taxon>
        <taxon>Endomyxa</taxon>
        <taxon>Ascetosporea</taxon>
        <taxon>Haplosporida</taxon>
        <taxon>Bonamia</taxon>
    </lineage>
</organism>
<feature type="signal peptide" evidence="1">
    <location>
        <begin position="1"/>
        <end position="20"/>
    </location>
</feature>